<evidence type="ECO:0000256" key="2">
    <source>
        <dbReference type="ARBA" id="ARBA00022490"/>
    </source>
</evidence>
<reference evidence="8 9" key="1">
    <citation type="submission" date="2013-01" db="EMBL/GenBank/DDBJ databases">
        <authorList>
            <person name="Harkins D.M."/>
            <person name="Durkin A.S."/>
            <person name="Brinkac L.M."/>
            <person name="Haft D.H."/>
            <person name="Selengut J.D."/>
            <person name="Sanka R."/>
            <person name="DePew J."/>
            <person name="Purushe J."/>
            <person name="Tulsiani S.M."/>
            <person name="Graham G.C."/>
            <person name="Burns M.-A."/>
            <person name="Dohnt M.F."/>
            <person name="Smythe L.D."/>
            <person name="McKay D.B."/>
            <person name="Craig S.B."/>
            <person name="Vinetz J.M."/>
            <person name="Sutton G.G."/>
            <person name="Nierman W.C."/>
            <person name="Fouts D.E."/>
        </authorList>
    </citation>
    <scope>NUCLEOTIDE SEQUENCE [LARGE SCALE GENOMIC DNA]</scope>
    <source>
        <strain evidence="8 9">LT2116</strain>
    </source>
</reference>
<dbReference type="PANTHER" id="PTHR43697:SF1">
    <property type="entry name" value="SERINE--TRNA LIGASE"/>
    <property type="match status" value="1"/>
</dbReference>
<comment type="catalytic activity">
    <reaction evidence="5">
        <text>tRNA(Ser) + L-serine + ATP = L-seryl-tRNA(Ser) + AMP + diphosphate + H(+)</text>
        <dbReference type="Rhea" id="RHEA:12292"/>
        <dbReference type="Rhea" id="RHEA-COMP:9669"/>
        <dbReference type="Rhea" id="RHEA-COMP:9703"/>
        <dbReference type="ChEBI" id="CHEBI:15378"/>
        <dbReference type="ChEBI" id="CHEBI:30616"/>
        <dbReference type="ChEBI" id="CHEBI:33019"/>
        <dbReference type="ChEBI" id="CHEBI:33384"/>
        <dbReference type="ChEBI" id="CHEBI:78442"/>
        <dbReference type="ChEBI" id="CHEBI:78533"/>
        <dbReference type="ChEBI" id="CHEBI:456215"/>
        <dbReference type="EC" id="6.1.1.11"/>
    </reaction>
</comment>
<evidence type="ECO:0000256" key="1">
    <source>
        <dbReference type="ARBA" id="ARBA00010728"/>
    </source>
</evidence>
<dbReference type="SUPFAM" id="SSF46589">
    <property type="entry name" value="tRNA-binding arm"/>
    <property type="match status" value="1"/>
</dbReference>
<dbReference type="AlphaFoldDB" id="M3FS64"/>
<evidence type="ECO:0000256" key="6">
    <source>
        <dbReference type="SAM" id="Coils"/>
    </source>
</evidence>
<comment type="caution">
    <text evidence="8">The sequence shown here is derived from an EMBL/GenBank/DDBJ whole genome shotgun (WGS) entry which is preliminary data.</text>
</comment>
<dbReference type="EMBL" id="AHOR02000016">
    <property type="protein sequence ID" value="EMF83107.1"/>
    <property type="molecule type" value="Genomic_DNA"/>
</dbReference>
<feature type="coiled-coil region" evidence="6">
    <location>
        <begin position="32"/>
        <end position="97"/>
    </location>
</feature>
<gene>
    <name evidence="8" type="ORF">LEP1GSC188_2073</name>
</gene>
<keyword evidence="8" id="KW-0436">Ligase</keyword>
<evidence type="ECO:0000256" key="4">
    <source>
        <dbReference type="ARBA" id="ARBA00047929"/>
    </source>
</evidence>
<keyword evidence="3" id="KW-0648">Protein biosynthesis</keyword>
<dbReference type="PANTHER" id="PTHR43697">
    <property type="entry name" value="SERYL-TRNA SYNTHETASE"/>
    <property type="match status" value="1"/>
</dbReference>
<evidence type="ECO:0000256" key="3">
    <source>
        <dbReference type="ARBA" id="ARBA00022917"/>
    </source>
</evidence>
<evidence type="ECO:0000313" key="8">
    <source>
        <dbReference type="EMBL" id="EMF83107.1"/>
    </source>
</evidence>
<name>M3FS64_9LEPT</name>
<evidence type="ECO:0000259" key="7">
    <source>
        <dbReference type="Pfam" id="PF02403"/>
    </source>
</evidence>
<comment type="catalytic activity">
    <reaction evidence="4">
        <text>tRNA(Sec) + L-serine + ATP = L-seryl-tRNA(Sec) + AMP + diphosphate + H(+)</text>
        <dbReference type="Rhea" id="RHEA:42580"/>
        <dbReference type="Rhea" id="RHEA-COMP:9742"/>
        <dbReference type="Rhea" id="RHEA-COMP:10128"/>
        <dbReference type="ChEBI" id="CHEBI:15378"/>
        <dbReference type="ChEBI" id="CHEBI:30616"/>
        <dbReference type="ChEBI" id="CHEBI:33019"/>
        <dbReference type="ChEBI" id="CHEBI:33384"/>
        <dbReference type="ChEBI" id="CHEBI:78442"/>
        <dbReference type="ChEBI" id="CHEBI:78533"/>
        <dbReference type="ChEBI" id="CHEBI:456215"/>
        <dbReference type="EC" id="6.1.1.11"/>
    </reaction>
</comment>
<dbReference type="GO" id="GO:0000166">
    <property type="term" value="F:nucleotide binding"/>
    <property type="evidence" value="ECO:0007669"/>
    <property type="project" value="InterPro"/>
</dbReference>
<organism evidence="8 9">
    <name type="scientific">Leptospira weilii serovar Topaz str. LT2116</name>
    <dbReference type="NCBI Taxonomy" id="1088540"/>
    <lineage>
        <taxon>Bacteria</taxon>
        <taxon>Pseudomonadati</taxon>
        <taxon>Spirochaetota</taxon>
        <taxon>Spirochaetia</taxon>
        <taxon>Leptospirales</taxon>
        <taxon>Leptospiraceae</taxon>
        <taxon>Leptospira</taxon>
    </lineage>
</organism>
<dbReference type="Gene3D" id="1.10.287.40">
    <property type="entry name" value="Serine-tRNA synthetase, tRNA binding domain"/>
    <property type="match status" value="1"/>
</dbReference>
<sequence length="147" mass="16870">MLDLRYITENTEDLKKVLELRGFKEVGIIDELKLIIQRKRELQKEADVLREERNKVSKEAGRIKQSGGDITEISTSVKLVGEKIKEIETKLEQEENAFININLGLPNVLDPKVPAGKSEHDNVVQYEIGKIPFFLFLQNLISKLVRL</sequence>
<accession>M3FS64</accession>
<dbReference type="GO" id="GO:0004828">
    <property type="term" value="F:serine-tRNA ligase activity"/>
    <property type="evidence" value="ECO:0007669"/>
    <property type="project" value="UniProtKB-EC"/>
</dbReference>
<dbReference type="Pfam" id="PF02403">
    <property type="entry name" value="Seryl_tRNA_N"/>
    <property type="match status" value="1"/>
</dbReference>
<dbReference type="GO" id="GO:0006412">
    <property type="term" value="P:translation"/>
    <property type="evidence" value="ECO:0007669"/>
    <property type="project" value="UniProtKB-KW"/>
</dbReference>
<evidence type="ECO:0000313" key="9">
    <source>
        <dbReference type="Proteomes" id="UP000011770"/>
    </source>
</evidence>
<proteinExistence type="inferred from homology"/>
<dbReference type="InterPro" id="IPR010978">
    <property type="entry name" value="tRNA-bd_arm"/>
</dbReference>
<evidence type="ECO:0000256" key="5">
    <source>
        <dbReference type="ARBA" id="ARBA00048823"/>
    </source>
</evidence>
<keyword evidence="2" id="KW-0963">Cytoplasm</keyword>
<feature type="domain" description="Serine-tRNA synthetase type1 N-terminal" evidence="7">
    <location>
        <begin position="1"/>
        <end position="108"/>
    </location>
</feature>
<dbReference type="InterPro" id="IPR042103">
    <property type="entry name" value="SerRS_1_N_sf"/>
</dbReference>
<protein>
    <submittedName>
        <fullName evidence="8">Serine--tRNA ligase N-terminal domain protein</fullName>
    </submittedName>
</protein>
<dbReference type="InterPro" id="IPR015866">
    <property type="entry name" value="Ser-tRNA-synth_1_N"/>
</dbReference>
<keyword evidence="6" id="KW-0175">Coiled coil</keyword>
<comment type="similarity">
    <text evidence="1">Belongs to the class-II aminoacyl-tRNA synthetase family. Type-1 seryl-tRNA synthetase subfamily.</text>
</comment>
<dbReference type="Proteomes" id="UP000011770">
    <property type="component" value="Unassembled WGS sequence"/>
</dbReference>